<organism evidence="10 11">
    <name type="scientific">Microlunatus phosphovorus (strain ATCC 700054 / DSM 10555 / JCM 9379 / NBRC 101784 / NCIMB 13414 / VKM Ac-1990 / NM-1)</name>
    <dbReference type="NCBI Taxonomy" id="1032480"/>
    <lineage>
        <taxon>Bacteria</taxon>
        <taxon>Bacillati</taxon>
        <taxon>Actinomycetota</taxon>
        <taxon>Actinomycetes</taxon>
        <taxon>Propionibacteriales</taxon>
        <taxon>Propionibacteriaceae</taxon>
        <taxon>Microlunatus</taxon>
    </lineage>
</organism>
<keyword evidence="6 8" id="KW-0472">Membrane</keyword>
<dbReference type="HOGENOM" id="CLU_021993_2_0_11"/>
<evidence type="ECO:0000259" key="9">
    <source>
        <dbReference type="PROSITE" id="PS50850"/>
    </source>
</evidence>
<evidence type="ECO:0000256" key="3">
    <source>
        <dbReference type="ARBA" id="ARBA00022448"/>
    </source>
</evidence>
<protein>
    <submittedName>
        <fullName evidence="10">Putative major facilitator superfamily transporter</fullName>
    </submittedName>
</protein>
<dbReference type="EMBL" id="AP012204">
    <property type="protein sequence ID" value="BAK35417.1"/>
    <property type="molecule type" value="Genomic_DNA"/>
</dbReference>
<dbReference type="GO" id="GO:0022857">
    <property type="term" value="F:transmembrane transporter activity"/>
    <property type="evidence" value="ECO:0007669"/>
    <property type="project" value="InterPro"/>
</dbReference>
<dbReference type="InterPro" id="IPR020846">
    <property type="entry name" value="MFS_dom"/>
</dbReference>
<sequence>MFLVLLSYLAFFSIALPDSMLGVAWPSMRLSFGQSLGAAGLIPPFGVAATIVSTLLTRHVVARLGIGRLLAVSTVLSAVGLVISAASPTMAVFLVSVVMLGFSGGAIDVTLNAYAARSFGPRRINLMHASYVIGAAASPALVTLFLQVGVSWRVPYLVIAGLQLLLAGVFAVGARRWQEAEGRRRVHPWTENVDQRPEWRRKTQPRTAHASPDTDPARNRRPRMKIAAVVGIAAVVVQTGIESSVALWAYSFLTLGAGIGAGIAGLAVSGFWLMMFLSRVVLGSLAEGLGSRTIMGAGAIGLLVAAVLTAVGTTWPAAAVASVLVFGLAAGPMYPLLILTTRDRTTATGLDRLVAAQAASSAVGAATLPLLFGFAMSASPSAFAPIMLGAAVGALVLHLVLRGGSFRS</sequence>
<dbReference type="PROSITE" id="PS50850">
    <property type="entry name" value="MFS"/>
    <property type="match status" value="1"/>
</dbReference>
<dbReference type="SUPFAM" id="SSF103473">
    <property type="entry name" value="MFS general substrate transporter"/>
    <property type="match status" value="1"/>
</dbReference>
<feature type="transmembrane region" description="Helical" evidence="8">
    <location>
        <begin position="226"/>
        <end position="249"/>
    </location>
</feature>
<dbReference type="Proteomes" id="UP000007947">
    <property type="component" value="Chromosome"/>
</dbReference>
<feature type="transmembrane region" description="Helical" evidence="8">
    <location>
        <begin position="289"/>
        <end position="311"/>
    </location>
</feature>
<dbReference type="PANTHER" id="PTHR23514">
    <property type="entry name" value="BYPASS OF STOP CODON PROTEIN 6"/>
    <property type="match status" value="1"/>
</dbReference>
<evidence type="ECO:0000256" key="4">
    <source>
        <dbReference type="ARBA" id="ARBA00022692"/>
    </source>
</evidence>
<feature type="region of interest" description="Disordered" evidence="7">
    <location>
        <begin position="193"/>
        <end position="219"/>
    </location>
</feature>
<dbReference type="InterPro" id="IPR051788">
    <property type="entry name" value="MFS_Transporter"/>
</dbReference>
<dbReference type="STRING" id="1032480.MLP_24030"/>
<feature type="transmembrane region" description="Helical" evidence="8">
    <location>
        <begin position="382"/>
        <end position="401"/>
    </location>
</feature>
<feature type="transmembrane region" description="Helical" evidence="8">
    <location>
        <begin position="317"/>
        <end position="341"/>
    </location>
</feature>
<feature type="domain" description="Major facilitator superfamily (MFS) profile" evidence="9">
    <location>
        <begin position="3"/>
        <end position="405"/>
    </location>
</feature>
<dbReference type="RefSeq" id="WP_013863287.1">
    <property type="nucleotide sequence ID" value="NC_015635.1"/>
</dbReference>
<keyword evidence="11" id="KW-1185">Reference proteome</keyword>
<dbReference type="GO" id="GO:0005886">
    <property type="term" value="C:plasma membrane"/>
    <property type="evidence" value="ECO:0007669"/>
    <property type="project" value="UniProtKB-SubCell"/>
</dbReference>
<feature type="transmembrane region" description="Helical" evidence="8">
    <location>
        <begin position="69"/>
        <end position="86"/>
    </location>
</feature>
<evidence type="ECO:0000256" key="7">
    <source>
        <dbReference type="SAM" id="MobiDB-lite"/>
    </source>
</evidence>
<dbReference type="OrthoDB" id="9795150at2"/>
<accession>F5XFL0</accession>
<comment type="similarity">
    <text evidence="2">Belongs to the major facilitator superfamily.</text>
</comment>
<feature type="transmembrane region" description="Helical" evidence="8">
    <location>
        <begin position="255"/>
        <end position="277"/>
    </location>
</feature>
<keyword evidence="5 8" id="KW-1133">Transmembrane helix</keyword>
<evidence type="ECO:0000313" key="11">
    <source>
        <dbReference type="Proteomes" id="UP000007947"/>
    </source>
</evidence>
<dbReference type="PANTHER" id="PTHR23514:SF3">
    <property type="entry name" value="BYPASS OF STOP CODON PROTEIN 6"/>
    <property type="match status" value="1"/>
</dbReference>
<dbReference type="Gene3D" id="1.20.1250.20">
    <property type="entry name" value="MFS general substrate transporter like domains"/>
    <property type="match status" value="2"/>
</dbReference>
<proteinExistence type="inferred from homology"/>
<keyword evidence="4 8" id="KW-0812">Transmembrane</keyword>
<dbReference type="Pfam" id="PF07690">
    <property type="entry name" value="MFS_1"/>
    <property type="match status" value="1"/>
</dbReference>
<evidence type="ECO:0000256" key="8">
    <source>
        <dbReference type="SAM" id="Phobius"/>
    </source>
</evidence>
<evidence type="ECO:0000256" key="2">
    <source>
        <dbReference type="ARBA" id="ARBA00008335"/>
    </source>
</evidence>
<evidence type="ECO:0000256" key="6">
    <source>
        <dbReference type="ARBA" id="ARBA00023136"/>
    </source>
</evidence>
<gene>
    <name evidence="10" type="ordered locus">MLP_24030</name>
</gene>
<keyword evidence="3" id="KW-0813">Transport</keyword>
<feature type="transmembrane region" description="Helical" evidence="8">
    <location>
        <begin position="126"/>
        <end position="148"/>
    </location>
</feature>
<feature type="transmembrane region" description="Helical" evidence="8">
    <location>
        <begin position="154"/>
        <end position="174"/>
    </location>
</feature>
<dbReference type="InterPro" id="IPR011701">
    <property type="entry name" value="MFS"/>
</dbReference>
<dbReference type="InterPro" id="IPR036259">
    <property type="entry name" value="MFS_trans_sf"/>
</dbReference>
<dbReference type="KEGG" id="mph:MLP_24030"/>
<name>F5XFL0_MICPN</name>
<feature type="transmembrane region" description="Helical" evidence="8">
    <location>
        <begin position="36"/>
        <end position="57"/>
    </location>
</feature>
<reference evidence="10 11" key="1">
    <citation type="submission" date="2011-05" db="EMBL/GenBank/DDBJ databases">
        <title>Whole genome sequence of Microlunatus phosphovorus NM-1.</title>
        <authorList>
            <person name="Hosoyama A."/>
            <person name="Sasaki K."/>
            <person name="Harada T."/>
            <person name="Igarashi R."/>
            <person name="Kawakoshi A."/>
            <person name="Sasagawa M."/>
            <person name="Fukada J."/>
            <person name="Nakamura S."/>
            <person name="Katano Y."/>
            <person name="Hanada S."/>
            <person name="Kamagata Y."/>
            <person name="Nakamura N."/>
            <person name="Yamazaki S."/>
            <person name="Fujita N."/>
        </authorList>
    </citation>
    <scope>NUCLEOTIDE SEQUENCE [LARGE SCALE GENOMIC DNA]</scope>
    <source>
        <strain evidence="11">ATCC 700054 / DSM 10555 / JCM 9379 / NBRC 101784 / NCIMB 13414 / VKM Ac-1990 / NM-1</strain>
    </source>
</reference>
<feature type="transmembrane region" description="Helical" evidence="8">
    <location>
        <begin position="92"/>
        <end position="114"/>
    </location>
</feature>
<comment type="subcellular location">
    <subcellularLocation>
        <location evidence="1">Cell membrane</location>
        <topology evidence="1">Multi-pass membrane protein</topology>
    </subcellularLocation>
</comment>
<evidence type="ECO:0000256" key="5">
    <source>
        <dbReference type="ARBA" id="ARBA00022989"/>
    </source>
</evidence>
<evidence type="ECO:0000313" key="10">
    <source>
        <dbReference type="EMBL" id="BAK35417.1"/>
    </source>
</evidence>
<dbReference type="AlphaFoldDB" id="F5XFL0"/>
<evidence type="ECO:0000256" key="1">
    <source>
        <dbReference type="ARBA" id="ARBA00004651"/>
    </source>
</evidence>
<dbReference type="eggNOG" id="COG0738">
    <property type="taxonomic scope" value="Bacteria"/>
</dbReference>
<feature type="transmembrane region" description="Helical" evidence="8">
    <location>
        <begin position="353"/>
        <end position="376"/>
    </location>
</feature>